<dbReference type="Pfam" id="PF13704">
    <property type="entry name" value="Glyco_tranf_2_4"/>
    <property type="match status" value="1"/>
</dbReference>
<accession>A0A1J0WFQ5</accession>
<keyword evidence="2" id="KW-1185">Reference proteome</keyword>
<dbReference type="OrthoDB" id="7203640at2"/>
<reference evidence="1 2" key="1">
    <citation type="submission" date="2016-11" db="EMBL/GenBank/DDBJ databases">
        <title>Complete genome sequence of Sulfitobacter sp. AM1-D1, a toxic bacteria associated with marine dinoflagellate Alexandrium minutum in East China Sea.</title>
        <authorList>
            <person name="Yang Q."/>
            <person name="Zhang X."/>
            <person name="Tian X."/>
        </authorList>
    </citation>
    <scope>NUCLEOTIDE SEQUENCE [LARGE SCALE GENOMIC DNA]</scope>
    <source>
        <strain evidence="1 2">AM1-D1</strain>
    </source>
</reference>
<gene>
    <name evidence="1" type="ORF">BOO69_06715</name>
</gene>
<sequence>MSPRWGLVATIKAEAEEILRFAAYHIEAGAHRLFIYLDEPCPAAQRALQDHPKCRVTLCDAAHWKPLIGKRPVKHQSRQTLNATQAYARAQDVDWLAHIDVDEFLVSDRPVADHLALLPSHVQTARARPMEMLGGDGTAFKRFIPNGPDRERIVNAVYPTFGEYVKGGFLSHLAGKVFVRTGMEGITIRIHNAFRGPDMIDDTQELDGLRLAHAHARSWEDWQAAYRFRLEKGSYRADLGPAKPRARGGLTLNEFFAILEAEDGEAGLRAFYDEVCADTPDHRARLAAHDLLHRTDLKLSTHLATHFPGWSD</sequence>
<dbReference type="GO" id="GO:0016740">
    <property type="term" value="F:transferase activity"/>
    <property type="evidence" value="ECO:0007669"/>
    <property type="project" value="UniProtKB-KW"/>
</dbReference>
<proteinExistence type="predicted"/>
<dbReference type="KEGG" id="suam:BOO69_06715"/>
<keyword evidence="1" id="KW-0808">Transferase</keyword>
<dbReference type="EMBL" id="CP018076">
    <property type="protein sequence ID" value="APE43139.1"/>
    <property type="molecule type" value="Genomic_DNA"/>
</dbReference>
<protein>
    <submittedName>
        <fullName evidence="1">Glycosyl transferase family 2</fullName>
    </submittedName>
</protein>
<name>A0A1J0WFQ5_9RHOB</name>
<dbReference type="RefSeq" id="WP_071971448.1">
    <property type="nucleotide sequence ID" value="NZ_CP018076.1"/>
</dbReference>
<evidence type="ECO:0000313" key="2">
    <source>
        <dbReference type="Proteomes" id="UP000181897"/>
    </source>
</evidence>
<dbReference type="AlphaFoldDB" id="A0A1J0WFQ5"/>
<organism evidence="1 2">
    <name type="scientific">Sulfitobacter alexandrii</name>
    <dbReference type="NCBI Taxonomy" id="1917485"/>
    <lineage>
        <taxon>Bacteria</taxon>
        <taxon>Pseudomonadati</taxon>
        <taxon>Pseudomonadota</taxon>
        <taxon>Alphaproteobacteria</taxon>
        <taxon>Rhodobacterales</taxon>
        <taxon>Roseobacteraceae</taxon>
        <taxon>Sulfitobacter</taxon>
    </lineage>
</organism>
<evidence type="ECO:0000313" key="1">
    <source>
        <dbReference type="EMBL" id="APE43139.1"/>
    </source>
</evidence>
<dbReference type="STRING" id="1917485.BOO69_06715"/>
<dbReference type="Proteomes" id="UP000181897">
    <property type="component" value="Chromosome"/>
</dbReference>